<organism evidence="2 3">
    <name type="scientific">Coprinellus micaceus</name>
    <name type="common">Glistening ink-cap mushroom</name>
    <name type="synonym">Coprinus micaceus</name>
    <dbReference type="NCBI Taxonomy" id="71717"/>
    <lineage>
        <taxon>Eukaryota</taxon>
        <taxon>Fungi</taxon>
        <taxon>Dikarya</taxon>
        <taxon>Basidiomycota</taxon>
        <taxon>Agaricomycotina</taxon>
        <taxon>Agaricomycetes</taxon>
        <taxon>Agaricomycetidae</taxon>
        <taxon>Agaricales</taxon>
        <taxon>Agaricineae</taxon>
        <taxon>Psathyrellaceae</taxon>
        <taxon>Coprinellus</taxon>
    </lineage>
</organism>
<proteinExistence type="predicted"/>
<dbReference type="AlphaFoldDB" id="A0A4Y7TRW9"/>
<reference evidence="2 3" key="1">
    <citation type="journal article" date="2019" name="Nat. Ecol. Evol.">
        <title>Megaphylogeny resolves global patterns of mushroom evolution.</title>
        <authorList>
            <person name="Varga T."/>
            <person name="Krizsan K."/>
            <person name="Foldi C."/>
            <person name="Dima B."/>
            <person name="Sanchez-Garcia M."/>
            <person name="Sanchez-Ramirez S."/>
            <person name="Szollosi G.J."/>
            <person name="Szarkandi J.G."/>
            <person name="Papp V."/>
            <person name="Albert L."/>
            <person name="Andreopoulos W."/>
            <person name="Angelini C."/>
            <person name="Antonin V."/>
            <person name="Barry K.W."/>
            <person name="Bougher N.L."/>
            <person name="Buchanan P."/>
            <person name="Buyck B."/>
            <person name="Bense V."/>
            <person name="Catcheside P."/>
            <person name="Chovatia M."/>
            <person name="Cooper J."/>
            <person name="Damon W."/>
            <person name="Desjardin D."/>
            <person name="Finy P."/>
            <person name="Geml J."/>
            <person name="Haridas S."/>
            <person name="Hughes K."/>
            <person name="Justo A."/>
            <person name="Karasinski D."/>
            <person name="Kautmanova I."/>
            <person name="Kiss B."/>
            <person name="Kocsube S."/>
            <person name="Kotiranta H."/>
            <person name="LaButti K.M."/>
            <person name="Lechner B.E."/>
            <person name="Liimatainen K."/>
            <person name="Lipzen A."/>
            <person name="Lukacs Z."/>
            <person name="Mihaltcheva S."/>
            <person name="Morgado L.N."/>
            <person name="Niskanen T."/>
            <person name="Noordeloos M.E."/>
            <person name="Ohm R.A."/>
            <person name="Ortiz-Santana B."/>
            <person name="Ovrebo C."/>
            <person name="Racz N."/>
            <person name="Riley R."/>
            <person name="Savchenko A."/>
            <person name="Shiryaev A."/>
            <person name="Soop K."/>
            <person name="Spirin V."/>
            <person name="Szebenyi C."/>
            <person name="Tomsovsky M."/>
            <person name="Tulloss R.E."/>
            <person name="Uehling J."/>
            <person name="Grigoriev I.V."/>
            <person name="Vagvolgyi C."/>
            <person name="Papp T."/>
            <person name="Martin F.M."/>
            <person name="Miettinen O."/>
            <person name="Hibbett D.S."/>
            <person name="Nagy L.G."/>
        </authorList>
    </citation>
    <scope>NUCLEOTIDE SEQUENCE [LARGE SCALE GENOMIC DNA]</scope>
    <source>
        <strain evidence="2 3">FP101781</strain>
    </source>
</reference>
<evidence type="ECO:0000313" key="3">
    <source>
        <dbReference type="Proteomes" id="UP000298030"/>
    </source>
</evidence>
<protein>
    <submittedName>
        <fullName evidence="2">Uncharacterized protein</fullName>
    </submittedName>
</protein>
<name>A0A4Y7TRW9_COPMI</name>
<accession>A0A4Y7TRW9</accession>
<evidence type="ECO:0000313" key="2">
    <source>
        <dbReference type="EMBL" id="TEB36930.1"/>
    </source>
</evidence>
<gene>
    <name evidence="2" type="ORF">FA13DRAFT_1787226</name>
</gene>
<evidence type="ECO:0000256" key="1">
    <source>
        <dbReference type="SAM" id="MobiDB-lite"/>
    </source>
</evidence>
<keyword evidence="3" id="KW-1185">Reference proteome</keyword>
<feature type="compositionally biased region" description="Basic and acidic residues" evidence="1">
    <location>
        <begin position="153"/>
        <end position="166"/>
    </location>
</feature>
<comment type="caution">
    <text evidence="2">The sequence shown here is derived from an EMBL/GenBank/DDBJ whole genome shotgun (WGS) entry which is preliminary data.</text>
</comment>
<dbReference type="EMBL" id="QPFP01000005">
    <property type="protein sequence ID" value="TEB36930.1"/>
    <property type="molecule type" value="Genomic_DNA"/>
</dbReference>
<sequence length="166" mass="18737">MTEQTSCNSSDDENIESVLYPKDVATRDAKLRNEDHDGVKLGELRVFGLGGEHWRSFQLYEASPGEWKSRGLIEFPPGVVGICCVVEQEGDTDSRITHIGYSSWKYDTPEGDTGNRKPGRISDAQLRLPMPWKSVEIATPKWADNGGRWKQQRRAEGRSEQGDQIR</sequence>
<feature type="region of interest" description="Disordered" evidence="1">
    <location>
        <begin position="141"/>
        <end position="166"/>
    </location>
</feature>
<dbReference type="Proteomes" id="UP000298030">
    <property type="component" value="Unassembled WGS sequence"/>
</dbReference>